<feature type="transmembrane region" description="Helical" evidence="1">
    <location>
        <begin position="56"/>
        <end position="75"/>
    </location>
</feature>
<protein>
    <submittedName>
        <fullName evidence="3">Glutathione S-transferase 4</fullName>
    </submittedName>
</protein>
<evidence type="ECO:0000313" key="4">
    <source>
        <dbReference type="Proteomes" id="UP001152320"/>
    </source>
</evidence>
<name>A0A9Q1BCW3_HOLLE</name>
<sequence length="137" mass="16627">MPTYNLTYFNMRARAEPVRFMSYLAGVDYEDLRVTYKQWKDYKASKFVVKIRIVTFYFSLVKFVSIMPTFKLIYFKARARAEPIRYMFHLDGVEYEDIRVSAEQWKDNKIREYFNFQVGVEFARPFSSTYSNECNRM</sequence>
<evidence type="ECO:0000256" key="1">
    <source>
        <dbReference type="SAM" id="Phobius"/>
    </source>
</evidence>
<keyword evidence="1" id="KW-0472">Membrane</keyword>
<keyword evidence="1" id="KW-0812">Transmembrane</keyword>
<dbReference type="GO" id="GO:0004364">
    <property type="term" value="F:glutathione transferase activity"/>
    <property type="evidence" value="ECO:0007669"/>
    <property type="project" value="TreeGrafter"/>
</dbReference>
<dbReference type="GO" id="GO:0006749">
    <property type="term" value="P:glutathione metabolic process"/>
    <property type="evidence" value="ECO:0007669"/>
    <property type="project" value="TreeGrafter"/>
</dbReference>
<dbReference type="EMBL" id="JAIZAY010000021">
    <property type="protein sequence ID" value="KAJ8021965.1"/>
    <property type="molecule type" value="Genomic_DNA"/>
</dbReference>
<dbReference type="PROSITE" id="PS50404">
    <property type="entry name" value="GST_NTER"/>
    <property type="match status" value="2"/>
</dbReference>
<dbReference type="PANTHER" id="PTHR11571:SF150">
    <property type="entry name" value="GLUTATHIONE S-TRANSFERASE"/>
    <property type="match status" value="1"/>
</dbReference>
<gene>
    <name evidence="3" type="ORF">HOLleu_39317</name>
</gene>
<keyword evidence="1" id="KW-1133">Transmembrane helix</keyword>
<evidence type="ECO:0000313" key="3">
    <source>
        <dbReference type="EMBL" id="KAJ8021965.1"/>
    </source>
</evidence>
<dbReference type="InterPro" id="IPR050213">
    <property type="entry name" value="GST_superfamily"/>
</dbReference>
<dbReference type="InterPro" id="IPR004045">
    <property type="entry name" value="Glutathione_S-Trfase_N"/>
</dbReference>
<evidence type="ECO:0000259" key="2">
    <source>
        <dbReference type="PROSITE" id="PS50404"/>
    </source>
</evidence>
<dbReference type="Gene3D" id="3.40.30.10">
    <property type="entry name" value="Glutaredoxin"/>
    <property type="match status" value="2"/>
</dbReference>
<dbReference type="SUPFAM" id="SSF52833">
    <property type="entry name" value="Thioredoxin-like"/>
    <property type="match status" value="2"/>
</dbReference>
<organism evidence="3 4">
    <name type="scientific">Holothuria leucospilota</name>
    <name type="common">Black long sea cucumber</name>
    <name type="synonym">Mertensiothuria leucospilota</name>
    <dbReference type="NCBI Taxonomy" id="206669"/>
    <lineage>
        <taxon>Eukaryota</taxon>
        <taxon>Metazoa</taxon>
        <taxon>Echinodermata</taxon>
        <taxon>Eleutherozoa</taxon>
        <taxon>Echinozoa</taxon>
        <taxon>Holothuroidea</taxon>
        <taxon>Aspidochirotacea</taxon>
        <taxon>Aspidochirotida</taxon>
        <taxon>Holothuriidae</taxon>
        <taxon>Holothuria</taxon>
    </lineage>
</organism>
<accession>A0A9Q1BCW3</accession>
<dbReference type="AlphaFoldDB" id="A0A9Q1BCW3"/>
<comment type="caution">
    <text evidence="3">The sequence shown here is derived from an EMBL/GenBank/DDBJ whole genome shotgun (WGS) entry which is preliminary data.</text>
</comment>
<dbReference type="PANTHER" id="PTHR11571">
    <property type="entry name" value="GLUTATHIONE S-TRANSFERASE"/>
    <property type="match status" value="1"/>
</dbReference>
<reference evidence="3" key="1">
    <citation type="submission" date="2021-10" db="EMBL/GenBank/DDBJ databases">
        <title>Tropical sea cucumber genome reveals ecological adaptation and Cuvierian tubules defense mechanism.</title>
        <authorList>
            <person name="Chen T."/>
        </authorList>
    </citation>
    <scope>NUCLEOTIDE SEQUENCE</scope>
    <source>
        <strain evidence="3">Nanhai2018</strain>
        <tissue evidence="3">Muscle</tissue>
    </source>
</reference>
<keyword evidence="4" id="KW-1185">Reference proteome</keyword>
<dbReference type="OrthoDB" id="414243at2759"/>
<proteinExistence type="predicted"/>
<feature type="domain" description="GST N-terminal" evidence="2">
    <location>
        <begin position="68"/>
        <end position="137"/>
    </location>
</feature>
<dbReference type="Proteomes" id="UP001152320">
    <property type="component" value="Chromosome 21"/>
</dbReference>
<feature type="domain" description="GST N-terminal" evidence="2">
    <location>
        <begin position="2"/>
        <end position="61"/>
    </location>
</feature>
<dbReference type="InterPro" id="IPR036249">
    <property type="entry name" value="Thioredoxin-like_sf"/>
</dbReference>